<evidence type="ECO:0000313" key="2">
    <source>
        <dbReference type="Proteomes" id="UP001071110"/>
    </source>
</evidence>
<protein>
    <submittedName>
        <fullName evidence="1">Uncharacterized protein</fullName>
    </submittedName>
</protein>
<proteinExistence type="predicted"/>
<gene>
    <name evidence="1" type="ORF">NUW87_02360</name>
</gene>
<accession>A0A9Q4IG04</accession>
<dbReference type="RefSeq" id="WP_269027095.1">
    <property type="nucleotide sequence ID" value="NZ_BAABDP010000005.1"/>
</dbReference>
<evidence type="ECO:0000313" key="1">
    <source>
        <dbReference type="EMBL" id="MCZ2220218.1"/>
    </source>
</evidence>
<keyword evidence="2" id="KW-1185">Reference proteome</keyword>
<dbReference type="AlphaFoldDB" id="A0A9Q4IG04"/>
<organism evidence="1 2">
    <name type="scientific">Corynebacterium pilbarense</name>
    <dbReference type="NCBI Taxonomy" id="1288393"/>
    <lineage>
        <taxon>Bacteria</taxon>
        <taxon>Bacillati</taxon>
        <taxon>Actinomycetota</taxon>
        <taxon>Actinomycetes</taxon>
        <taxon>Mycobacteriales</taxon>
        <taxon>Corynebacteriaceae</taxon>
        <taxon>Corynebacterium</taxon>
    </lineage>
</organism>
<sequence>MTHVGALDIDIDAVRTKYTEAIDAYRGAARELDAGRPVVTASAFGAGFAREGQRIVDALEALHSTSQRFLAARGENWEQVLLLSDATVAADQLSSEFLESIAGGVDNA</sequence>
<dbReference type="EMBL" id="JANRML010000002">
    <property type="protein sequence ID" value="MCZ2220218.1"/>
    <property type="molecule type" value="Genomic_DNA"/>
</dbReference>
<dbReference type="Proteomes" id="UP001071110">
    <property type="component" value="Unassembled WGS sequence"/>
</dbReference>
<name>A0A9Q4IG04_9CORY</name>
<reference evidence="1" key="1">
    <citation type="submission" date="2022-08" db="EMBL/GenBank/DDBJ databases">
        <title>Corynebacterium sp. nov., isolated from clinical breast specimens.</title>
        <authorList>
            <person name="Zhang T."/>
        </authorList>
    </citation>
    <scope>NUCLEOTIDE SEQUENCE</scope>
    <source>
        <strain evidence="1">CCUG 57942</strain>
    </source>
</reference>
<comment type="caution">
    <text evidence="1">The sequence shown here is derived from an EMBL/GenBank/DDBJ whole genome shotgun (WGS) entry which is preliminary data.</text>
</comment>